<dbReference type="RefSeq" id="WP_131891142.1">
    <property type="nucleotide sequence ID" value="NZ_SMKU01000030.1"/>
</dbReference>
<evidence type="ECO:0000313" key="2">
    <source>
        <dbReference type="EMBL" id="TDD93504.1"/>
    </source>
</evidence>
<dbReference type="Proteomes" id="UP000294513">
    <property type="component" value="Unassembled WGS sequence"/>
</dbReference>
<keyword evidence="3" id="KW-1185">Reference proteome</keyword>
<comment type="caution">
    <text evidence="2">The sequence shown here is derived from an EMBL/GenBank/DDBJ whole genome shotgun (WGS) entry which is preliminary data.</text>
</comment>
<evidence type="ECO:0000256" key="1">
    <source>
        <dbReference type="SAM" id="MobiDB-lite"/>
    </source>
</evidence>
<dbReference type="OrthoDB" id="7055905at2"/>
<organism evidence="2 3">
    <name type="scientific">Actinomadura rubrisoli</name>
    <dbReference type="NCBI Taxonomy" id="2530368"/>
    <lineage>
        <taxon>Bacteria</taxon>
        <taxon>Bacillati</taxon>
        <taxon>Actinomycetota</taxon>
        <taxon>Actinomycetes</taxon>
        <taxon>Streptosporangiales</taxon>
        <taxon>Thermomonosporaceae</taxon>
        <taxon>Actinomadura</taxon>
    </lineage>
</organism>
<gene>
    <name evidence="2" type="ORF">E1298_09250</name>
</gene>
<sequence>MDRRLLPGTGPAAATDEIREAVEGTGPGCEISVRSGVTMLPAYLPPERRDVLGDDYVRLSAVRKQAAVLRDTVTHFFQRPQARPPV</sequence>
<dbReference type="EMBL" id="SMKU01000030">
    <property type="protein sequence ID" value="TDD93504.1"/>
    <property type="molecule type" value="Genomic_DNA"/>
</dbReference>
<name>A0A4R5C8V8_9ACTN</name>
<protein>
    <submittedName>
        <fullName evidence="2">Uncharacterized protein</fullName>
    </submittedName>
</protein>
<dbReference type="AlphaFoldDB" id="A0A4R5C8V8"/>
<reference evidence="2 3" key="1">
    <citation type="submission" date="2019-03" db="EMBL/GenBank/DDBJ databases">
        <title>Draft genome sequences of novel Actinobacteria.</title>
        <authorList>
            <person name="Sahin N."/>
            <person name="Ay H."/>
            <person name="Saygin H."/>
        </authorList>
    </citation>
    <scope>NUCLEOTIDE SEQUENCE [LARGE SCALE GENOMIC DNA]</scope>
    <source>
        <strain evidence="2 3">H3C3</strain>
    </source>
</reference>
<evidence type="ECO:0000313" key="3">
    <source>
        <dbReference type="Proteomes" id="UP000294513"/>
    </source>
</evidence>
<accession>A0A4R5C8V8</accession>
<feature type="region of interest" description="Disordered" evidence="1">
    <location>
        <begin position="1"/>
        <end position="27"/>
    </location>
</feature>
<proteinExistence type="predicted"/>